<evidence type="ECO:0000256" key="1">
    <source>
        <dbReference type="SAM" id="MobiDB-lite"/>
    </source>
</evidence>
<dbReference type="InterPro" id="IPR016169">
    <property type="entry name" value="FAD-bd_PCMH_sub2"/>
</dbReference>
<name>E1YHY3_9BACT</name>
<evidence type="ECO:0000313" key="3">
    <source>
        <dbReference type="EMBL" id="CBX30252.1"/>
    </source>
</evidence>
<sequence>MDTTRLDKIIEINEENMTVTAEAGIGVCELGTKLTERGLYANLVWAPYYADTLGGLIGGVMGGGWSTRTQVVGTQCESYTGYEGGHSHRRRDSNRRRAWN</sequence>
<feature type="region of interest" description="Disordered" evidence="1">
    <location>
        <begin position="79"/>
        <end position="100"/>
    </location>
</feature>
<accession>E1YHY3</accession>
<feature type="compositionally biased region" description="Basic residues" evidence="1">
    <location>
        <begin position="87"/>
        <end position="100"/>
    </location>
</feature>
<dbReference type="GO" id="GO:0050660">
    <property type="term" value="F:flavin adenine dinucleotide binding"/>
    <property type="evidence" value="ECO:0007669"/>
    <property type="project" value="InterPro"/>
</dbReference>
<dbReference type="InterPro" id="IPR036318">
    <property type="entry name" value="FAD-bd_PCMH-like_sf"/>
</dbReference>
<dbReference type="EMBL" id="FR695874">
    <property type="protein sequence ID" value="CBX30252.1"/>
    <property type="molecule type" value="Genomic_DNA"/>
</dbReference>
<reference evidence="3" key="1">
    <citation type="journal article" date="2011" name="Environ. Microbiol.">
        <title>Genomic insights into the metabolic potential of the polycyclic aromatic hydrocarbon degrading sulfate-reducing Deltaproteobacterium N47.</title>
        <authorList>
            <person name="Bergmann F."/>
            <person name="Selesi D."/>
            <person name="Weinmaier T."/>
            <person name="Tischler P."/>
            <person name="Rattei T."/>
            <person name="Meckenstock R.U."/>
        </authorList>
    </citation>
    <scope>NUCLEOTIDE SEQUENCE</scope>
</reference>
<organism evidence="3">
    <name type="scientific">uncultured Desulfobacterium sp</name>
    <dbReference type="NCBI Taxonomy" id="201089"/>
    <lineage>
        <taxon>Bacteria</taxon>
        <taxon>Pseudomonadati</taxon>
        <taxon>Thermodesulfobacteriota</taxon>
        <taxon>Desulfobacteria</taxon>
        <taxon>Desulfobacterales</taxon>
        <taxon>Desulfobacteriaceae</taxon>
        <taxon>Desulfobacterium</taxon>
        <taxon>environmental samples</taxon>
    </lineage>
</organism>
<gene>
    <name evidence="3" type="ORF">N47_D30610</name>
</gene>
<dbReference type="Gene3D" id="3.30.465.10">
    <property type="match status" value="1"/>
</dbReference>
<dbReference type="AlphaFoldDB" id="E1YHY3"/>
<evidence type="ECO:0000259" key="2">
    <source>
        <dbReference type="Pfam" id="PF01565"/>
    </source>
</evidence>
<dbReference type="Pfam" id="PF01565">
    <property type="entry name" value="FAD_binding_4"/>
    <property type="match status" value="1"/>
</dbReference>
<protein>
    <recommendedName>
        <fullName evidence="2">FAD linked oxidase N-terminal domain-containing protein</fullName>
    </recommendedName>
</protein>
<proteinExistence type="predicted"/>
<dbReference type="SUPFAM" id="SSF56176">
    <property type="entry name" value="FAD-binding/transporter-associated domain-like"/>
    <property type="match status" value="1"/>
</dbReference>
<feature type="domain" description="FAD linked oxidase N-terminal" evidence="2">
    <location>
        <begin position="2"/>
        <end position="79"/>
    </location>
</feature>
<dbReference type="InterPro" id="IPR006094">
    <property type="entry name" value="Oxid_FAD_bind_N"/>
</dbReference>